<dbReference type="GO" id="GO:0008270">
    <property type="term" value="F:zinc ion binding"/>
    <property type="evidence" value="ECO:0007669"/>
    <property type="project" value="UniProtKB-KW"/>
</dbReference>
<gene>
    <name evidence="5" type="ORF">PGO_114540</name>
</gene>
<feature type="compositionally biased region" description="Basic and acidic residues" evidence="3">
    <location>
        <begin position="661"/>
        <end position="687"/>
    </location>
</feature>
<feature type="region of interest" description="Disordered" evidence="3">
    <location>
        <begin position="835"/>
        <end position="1034"/>
    </location>
</feature>
<keyword evidence="2" id="KW-0175">Coiled coil</keyword>
<feature type="compositionally biased region" description="Basic and acidic residues" evidence="3">
    <location>
        <begin position="931"/>
        <end position="945"/>
    </location>
</feature>
<protein>
    <recommendedName>
        <fullName evidence="4">C3H1-type domain-containing protein</fullName>
    </recommendedName>
</protein>
<feature type="compositionally biased region" description="Low complexity" evidence="3">
    <location>
        <begin position="554"/>
        <end position="568"/>
    </location>
</feature>
<dbReference type="OMA" id="MPHFNYG"/>
<evidence type="ECO:0000256" key="2">
    <source>
        <dbReference type="SAM" id="Coils"/>
    </source>
</evidence>
<dbReference type="Proteomes" id="UP000195521">
    <property type="component" value="Unassembled WGS sequence"/>
</dbReference>
<organism evidence="5 6">
    <name type="scientific">Plasmodium gonderi</name>
    <dbReference type="NCBI Taxonomy" id="77519"/>
    <lineage>
        <taxon>Eukaryota</taxon>
        <taxon>Sar</taxon>
        <taxon>Alveolata</taxon>
        <taxon>Apicomplexa</taxon>
        <taxon>Aconoidasida</taxon>
        <taxon>Haemosporida</taxon>
        <taxon>Plasmodiidae</taxon>
        <taxon>Plasmodium</taxon>
        <taxon>Plasmodium (Plasmodium)</taxon>
    </lineage>
</organism>
<evidence type="ECO:0000313" key="6">
    <source>
        <dbReference type="Proteomes" id="UP000195521"/>
    </source>
</evidence>
<dbReference type="RefSeq" id="XP_028544589.1">
    <property type="nucleotide sequence ID" value="XM_028688788.1"/>
</dbReference>
<feature type="region of interest" description="Disordered" evidence="3">
    <location>
        <begin position="661"/>
        <end position="727"/>
    </location>
</feature>
<feature type="compositionally biased region" description="Low complexity" evidence="3">
    <location>
        <begin position="244"/>
        <end position="262"/>
    </location>
</feature>
<feature type="compositionally biased region" description="Low complexity" evidence="3">
    <location>
        <begin position="852"/>
        <end position="867"/>
    </location>
</feature>
<keyword evidence="6" id="KW-1185">Reference proteome</keyword>
<feature type="compositionally biased region" description="Polar residues" evidence="3">
    <location>
        <begin position="808"/>
        <end position="817"/>
    </location>
</feature>
<feature type="region of interest" description="Disordered" evidence="3">
    <location>
        <begin position="781"/>
        <end position="818"/>
    </location>
</feature>
<evidence type="ECO:0000256" key="1">
    <source>
        <dbReference type="PROSITE-ProRule" id="PRU00723"/>
    </source>
</evidence>
<feature type="domain" description="C3H1-type" evidence="4">
    <location>
        <begin position="66"/>
        <end position="92"/>
    </location>
</feature>
<evidence type="ECO:0000313" key="5">
    <source>
        <dbReference type="EMBL" id="GAW82000.1"/>
    </source>
</evidence>
<keyword evidence="1" id="KW-0863">Zinc-finger</keyword>
<proteinExistence type="predicted"/>
<feature type="compositionally biased region" description="Basic and acidic residues" evidence="3">
    <location>
        <begin position="883"/>
        <end position="909"/>
    </location>
</feature>
<feature type="compositionally biased region" description="Gly residues" evidence="3">
    <location>
        <begin position="947"/>
        <end position="957"/>
    </location>
</feature>
<feature type="compositionally biased region" description="Low complexity" evidence="3">
    <location>
        <begin position="519"/>
        <end position="546"/>
    </location>
</feature>
<keyword evidence="1" id="KW-0479">Metal-binding</keyword>
<feature type="coiled-coil region" evidence="2">
    <location>
        <begin position="1095"/>
        <end position="1122"/>
    </location>
</feature>
<dbReference type="EMBL" id="BDQF01000012">
    <property type="protein sequence ID" value="GAW82000.1"/>
    <property type="molecule type" value="Genomic_DNA"/>
</dbReference>
<dbReference type="InterPro" id="IPR000571">
    <property type="entry name" value="Znf_CCCH"/>
</dbReference>
<feature type="zinc finger region" description="C3H1-type" evidence="1">
    <location>
        <begin position="66"/>
        <end position="92"/>
    </location>
</feature>
<dbReference type="OrthoDB" id="514276at2759"/>
<evidence type="ECO:0000256" key="3">
    <source>
        <dbReference type="SAM" id="MobiDB-lite"/>
    </source>
</evidence>
<name>A0A1Y1JID7_PLAGO</name>
<dbReference type="PROSITE" id="PS50103">
    <property type="entry name" value="ZF_C3H1"/>
    <property type="match status" value="1"/>
</dbReference>
<feature type="compositionally biased region" description="Low complexity" evidence="3">
    <location>
        <begin position="717"/>
        <end position="727"/>
    </location>
</feature>
<accession>A0A1Y1JID7</accession>
<feature type="region of interest" description="Disordered" evidence="3">
    <location>
        <begin position="230"/>
        <end position="262"/>
    </location>
</feature>
<comment type="caution">
    <text evidence="5">The sequence shown here is derived from an EMBL/GenBank/DDBJ whole genome shotgun (WGS) entry which is preliminary data.</text>
</comment>
<feature type="compositionally biased region" description="Basic residues" evidence="3">
    <location>
        <begin position="704"/>
        <end position="716"/>
    </location>
</feature>
<reference evidence="6" key="1">
    <citation type="submission" date="2017-04" db="EMBL/GenBank/DDBJ databases">
        <title>Plasmodium gonderi genome.</title>
        <authorList>
            <person name="Arisue N."/>
            <person name="Honma H."/>
            <person name="Kawai S."/>
            <person name="Tougan T."/>
            <person name="Tanabe K."/>
            <person name="Horii T."/>
        </authorList>
    </citation>
    <scope>NUCLEOTIDE SEQUENCE [LARGE SCALE GENOMIC DNA]</scope>
    <source>
        <strain evidence="6">ATCC 30045</strain>
    </source>
</reference>
<evidence type="ECO:0000259" key="4">
    <source>
        <dbReference type="PROSITE" id="PS50103"/>
    </source>
</evidence>
<dbReference type="GeneID" id="39748732"/>
<feature type="compositionally biased region" description="Polar residues" evidence="3">
    <location>
        <begin position="1002"/>
        <end position="1034"/>
    </location>
</feature>
<feature type="region of interest" description="Disordered" evidence="3">
    <location>
        <begin position="519"/>
        <end position="568"/>
    </location>
</feature>
<feature type="compositionally biased region" description="Polar residues" evidence="3">
    <location>
        <begin position="970"/>
        <end position="993"/>
    </location>
</feature>
<feature type="compositionally biased region" description="Basic and acidic residues" evidence="3">
    <location>
        <begin position="781"/>
        <end position="807"/>
    </location>
</feature>
<sequence length="1441" mass="162176">MSIGVPVTKSFNKLKKYPFEINKFDRRETNEYFYLPVDCPRMKKCDDAYCPLAHTKLEKIFHPIVYKTQACQMAKDGACDYFQKCAFYHDSNDKNEAHLNWTIWEKKWDKWRNNIDTILTQHNKNDKEIRRKVESILKIRMPHVNYNSNKNNLFLNKNISFHSTWPNFSAPTCNSSVCSGQNTGLSSGSLGSNNKMNNLNNLLCNSMSASITHCPTTIFNNAWNSKPMNSGKKGLKIGSDNKKNNNNCSSRNINSNSISNNNDNINISNNNSSNTSSWINELNDLGTLNYDKTVHVNTNFMNKNNAYYDETLSYNSNATECGMNFDMLDNNAYKVVEFCFTDYENNRNKSGWSDNSDILNIQSINSFLSHGSKVQDEDMKSSLNISSNKDVEMGGCIMNPFMEGGTRDIICSNTKCTESFDDSQLENPFLQELLYNRTCEYFPTMTDIPNREDTSNLCKKANTLPADIKDDMIIRDTRNRADSTFDLMSSKYFSNNSNNTSIFENYANLSTIFDVSDSNNNSNNDSSNNANGNNANGNNANGNNDNRNSDNRNSDNNNSKSKNNNNKLSNFSSISNCNTFDHLSFDDIDKKGVTVTVTDFLIPNENVEERNDSKVNNEHADVGSSVIQFAHDECSVDVKVVNEVSSESIAHDVAISNQMNEKNEKHEIKGVNETNIMKDEKESKPHDVTNIGNSTTLGVNPKKGANKTSKKNKNKKSGANSAANSGSNSYATMAIANSNSGNNHTVVGCNNNAVSGCNNQRTSTFSEILCSGNVELKNEVNEKKKNSKKENKMNKNCNNEKEQDDNKNGNNKIFSSTDKNDENLKCIENACVEKEKREKKNTKGKNTESQGTKKGNNTSNTNKNGSKNSKRNSAESGNNGGESKNKKYSESDNFERGYHENEQKNKTKSENSQSGKKHSDVGVHSVQNDNIVKEEDSRNGKEESKSGSGGTGTGSGSAIGNCNGGKEKISLNQNTSQVSKSVNANEKNKNSPMSARDIVIKGNQNCSVKNSTNHVKGSNNDGRNGSCSSSGPNKVFSWTNIKNDKEKEKKNNEDITFNSVNNKHNKSNNSSIHRVVTSNKINITRKSTTESSLNNEQHMDDMKEVENNNNLEQINYTNCEENNTQEKESNEYNISNKEFIQPKDNIFCNYTRNSMDSVINNFMNPDNKSVSFENVSNKGGNIIFDKKSNTSKLISKEGINSSTSMQGMVQEMHNKLKSSENINEDRNENRNENSIFNTNKENSFIERNVSNNTYENFFLRDVSFNPLKSNSFVESSKSFEYNPYENETNESLDYTNNLLNIFLSCNSINENFEPTNDYAKEHLNEYKDNMNPINNMEQSMTNIYDLFNSSSNNFNPFGNYNFLGPSCLQCKHYKNEIKNLLVQIRILREELFKYKQIIIGSGINENNKNKINSYSYNWTSTKGCSGIYENKNLVSSIEAND</sequence>
<keyword evidence="1" id="KW-0862">Zinc</keyword>